<dbReference type="Gene3D" id="3.10.290.30">
    <property type="entry name" value="MM3350-like"/>
    <property type="match status" value="1"/>
</dbReference>
<evidence type="ECO:0000313" key="3">
    <source>
        <dbReference type="Proteomes" id="UP000823891"/>
    </source>
</evidence>
<sequence length="512" mass="58881">MAKEYIFRIKPQGYKNNYRVIRIGGGRTLDGLHLAILDSYDFTADHLYLFSPDRKPYDENGYYSPYDEEHRSAAEAVLETLGLKKGDRWLYLFDFGDEWRFDVTVEGIEEGRGNKKAQLLEAKGELEQYPDWDDEEAEEWLGDEEDWELPFGPEADPDMSGMHFAAKEYLEVDVLDEDEGMEVLLADQDMESLYAILEVLGIGEKKKAENQKESFGTRRQAAARIAEALRKNPELLERLVCAETICLLEKLVKDRRIGLQECVAARNDVGIMDALGLMLIEEEDGGILYLTPDAVELSSSFMEEERKERLEKKAEKERLLLSILDFYQVMEADELHERFCSLLGESCSRQELEDLFPVLEFGGMLSGYEKDGAVYLSCLEDQGDISCVLKRREQLGALDYYSKSRQELEDYRANGIVPPSMLELMDYLIMEKQMEIPDCMRLEELVQAGADLVLAFPDIEDEIREILNENNMRLTKRVREMMSRAMEELPSASLKGYSMVEFRAAGMKDHQE</sequence>
<proteinExistence type="predicted"/>
<dbReference type="InterPro" id="IPR024047">
    <property type="entry name" value="MM3350-like_sf"/>
</dbReference>
<gene>
    <name evidence="2" type="ORF">H9761_19695</name>
</gene>
<reference evidence="2" key="1">
    <citation type="journal article" date="2021" name="PeerJ">
        <title>Extensive microbial diversity within the chicken gut microbiome revealed by metagenomics and culture.</title>
        <authorList>
            <person name="Gilroy R."/>
            <person name="Ravi A."/>
            <person name="Getino M."/>
            <person name="Pursley I."/>
            <person name="Horton D.L."/>
            <person name="Alikhan N.F."/>
            <person name="Baker D."/>
            <person name="Gharbi K."/>
            <person name="Hall N."/>
            <person name="Watson M."/>
            <person name="Adriaenssens E.M."/>
            <person name="Foster-Nyarko E."/>
            <person name="Jarju S."/>
            <person name="Secka A."/>
            <person name="Antonio M."/>
            <person name="Oren A."/>
            <person name="Chaudhuri R.R."/>
            <person name="La Ragione R."/>
            <person name="Hildebrand F."/>
            <person name="Pallen M.J."/>
        </authorList>
    </citation>
    <scope>NUCLEOTIDE SEQUENCE</scope>
    <source>
        <strain evidence="2">USAMLcec2-132</strain>
    </source>
</reference>
<dbReference type="Proteomes" id="UP000823891">
    <property type="component" value="Unassembled WGS sequence"/>
</dbReference>
<dbReference type="SUPFAM" id="SSF159941">
    <property type="entry name" value="MM3350-like"/>
    <property type="match status" value="1"/>
</dbReference>
<feature type="domain" description="Plasmid pRiA4b Orf3-like" evidence="1">
    <location>
        <begin position="18"/>
        <end position="124"/>
    </location>
</feature>
<comment type="caution">
    <text evidence="2">The sequence shown here is derived from an EMBL/GenBank/DDBJ whole genome shotgun (WGS) entry which is preliminary data.</text>
</comment>
<organism evidence="2 3">
    <name type="scientific">Candidatus Eisenbergiella merdavium</name>
    <dbReference type="NCBI Taxonomy" id="2838551"/>
    <lineage>
        <taxon>Bacteria</taxon>
        <taxon>Bacillati</taxon>
        <taxon>Bacillota</taxon>
        <taxon>Clostridia</taxon>
        <taxon>Lachnospirales</taxon>
        <taxon>Lachnospiraceae</taxon>
        <taxon>Eisenbergiella</taxon>
    </lineage>
</organism>
<dbReference type="Pfam" id="PF07929">
    <property type="entry name" value="PRiA4_ORF3"/>
    <property type="match status" value="1"/>
</dbReference>
<evidence type="ECO:0000259" key="1">
    <source>
        <dbReference type="Pfam" id="PF07929"/>
    </source>
</evidence>
<evidence type="ECO:0000313" key="2">
    <source>
        <dbReference type="EMBL" id="HJC25887.1"/>
    </source>
</evidence>
<dbReference type="InterPro" id="IPR012912">
    <property type="entry name" value="Plasmid_pRiA4b_Orf3-like"/>
</dbReference>
<dbReference type="AlphaFoldDB" id="A0A9D2NK41"/>
<protein>
    <submittedName>
        <fullName evidence="2">Plasmid pRiA4b ORF-3 family protein</fullName>
    </submittedName>
</protein>
<reference evidence="2" key="2">
    <citation type="submission" date="2021-04" db="EMBL/GenBank/DDBJ databases">
        <authorList>
            <person name="Gilroy R."/>
        </authorList>
    </citation>
    <scope>NUCLEOTIDE SEQUENCE</scope>
    <source>
        <strain evidence="2">USAMLcec2-132</strain>
    </source>
</reference>
<name>A0A9D2NK41_9FIRM</name>
<dbReference type="EMBL" id="DWWS01000073">
    <property type="protein sequence ID" value="HJC25887.1"/>
    <property type="molecule type" value="Genomic_DNA"/>
</dbReference>
<accession>A0A9D2NK41</accession>